<protein>
    <submittedName>
        <fullName evidence="2">Uncharacterized protein</fullName>
    </submittedName>
</protein>
<comment type="caution">
    <text evidence="2">The sequence shown here is derived from an EMBL/GenBank/DDBJ whole genome shotgun (WGS) entry which is preliminary data.</text>
</comment>
<feature type="region of interest" description="Disordered" evidence="1">
    <location>
        <begin position="1"/>
        <end position="96"/>
    </location>
</feature>
<feature type="non-terminal residue" evidence="2">
    <location>
        <position position="1"/>
    </location>
</feature>
<feature type="non-terminal residue" evidence="2">
    <location>
        <position position="226"/>
    </location>
</feature>
<feature type="region of interest" description="Disordered" evidence="1">
    <location>
        <begin position="113"/>
        <end position="132"/>
    </location>
</feature>
<gene>
    <name evidence="2" type="ORF">PCOR1329_LOCUS57584</name>
</gene>
<accession>A0ABN9VIL3</accession>
<organism evidence="2 3">
    <name type="scientific">Prorocentrum cordatum</name>
    <dbReference type="NCBI Taxonomy" id="2364126"/>
    <lineage>
        <taxon>Eukaryota</taxon>
        <taxon>Sar</taxon>
        <taxon>Alveolata</taxon>
        <taxon>Dinophyceae</taxon>
        <taxon>Prorocentrales</taxon>
        <taxon>Prorocentraceae</taxon>
        <taxon>Prorocentrum</taxon>
    </lineage>
</organism>
<sequence length="226" mass="23827">RPGRWAPPSDEAAETRPTGAVGFTEACGRAAWPQLRPGPPPGEAAAGACGPAAPAAPVGAPQEPVQKHPLGSAESLEIAPSRQECSTQTPTDVDADSRFSWTASHTDWASQYGGPLRSCRGPRGSRRVPSAARSGLRMTEVVPPARWIFPCEREAHVLVSCFWNRFALSAGPYCLTGCRLSGCCCRCGAVGRLDSSWSVLGSWRPSGLFFGDVVSLLGSLRAPGNR</sequence>
<evidence type="ECO:0000313" key="2">
    <source>
        <dbReference type="EMBL" id="CAK0871937.1"/>
    </source>
</evidence>
<proteinExistence type="predicted"/>
<dbReference type="Proteomes" id="UP001189429">
    <property type="component" value="Unassembled WGS sequence"/>
</dbReference>
<feature type="compositionally biased region" description="Low complexity" evidence="1">
    <location>
        <begin position="43"/>
        <end position="64"/>
    </location>
</feature>
<reference evidence="2" key="1">
    <citation type="submission" date="2023-10" db="EMBL/GenBank/DDBJ databases">
        <authorList>
            <person name="Chen Y."/>
            <person name="Shah S."/>
            <person name="Dougan E. K."/>
            <person name="Thang M."/>
            <person name="Chan C."/>
        </authorList>
    </citation>
    <scope>NUCLEOTIDE SEQUENCE [LARGE SCALE GENOMIC DNA]</scope>
</reference>
<dbReference type="EMBL" id="CAUYUJ010017118">
    <property type="protein sequence ID" value="CAK0871937.1"/>
    <property type="molecule type" value="Genomic_DNA"/>
</dbReference>
<evidence type="ECO:0000256" key="1">
    <source>
        <dbReference type="SAM" id="MobiDB-lite"/>
    </source>
</evidence>
<evidence type="ECO:0000313" key="3">
    <source>
        <dbReference type="Proteomes" id="UP001189429"/>
    </source>
</evidence>
<name>A0ABN9VIL3_9DINO</name>
<keyword evidence="3" id="KW-1185">Reference proteome</keyword>